<keyword evidence="2" id="KW-0238">DNA-binding</keyword>
<dbReference type="GeneID" id="19973199"/>
<feature type="region of interest" description="Disordered" evidence="5">
    <location>
        <begin position="174"/>
        <end position="225"/>
    </location>
</feature>
<feature type="domain" description="Zn(2)-C6 fungal-type" evidence="6">
    <location>
        <begin position="35"/>
        <end position="65"/>
    </location>
</feature>
<dbReference type="PROSITE" id="PS50048">
    <property type="entry name" value="ZN2_CY6_FUNGAL_2"/>
    <property type="match status" value="1"/>
</dbReference>
<dbReference type="PANTHER" id="PTHR37534:SF46">
    <property type="entry name" value="ZN(II)2CYS6 TRANSCRIPTION FACTOR (EUROFUNG)"/>
    <property type="match status" value="1"/>
</dbReference>
<evidence type="ECO:0000313" key="7">
    <source>
        <dbReference type="EMBL" id="ETN39634.1"/>
    </source>
</evidence>
<dbReference type="PROSITE" id="PS00463">
    <property type="entry name" value="ZN2_CY6_FUNGAL_1"/>
    <property type="match status" value="1"/>
</dbReference>
<keyword evidence="8" id="KW-1185">Reference proteome</keyword>
<dbReference type="Pfam" id="PF00172">
    <property type="entry name" value="Zn_clus"/>
    <property type="match status" value="1"/>
</dbReference>
<feature type="compositionally biased region" description="Basic and acidic residues" evidence="5">
    <location>
        <begin position="216"/>
        <end position="225"/>
    </location>
</feature>
<dbReference type="EMBL" id="KB822721">
    <property type="protein sequence ID" value="ETN39634.1"/>
    <property type="molecule type" value="Genomic_DNA"/>
</dbReference>
<name>W2RV99_CYPE1</name>
<feature type="region of interest" description="Disordered" evidence="5">
    <location>
        <begin position="1"/>
        <end position="33"/>
    </location>
</feature>
<proteinExistence type="predicted"/>
<dbReference type="VEuPathDB" id="FungiDB:HMPREF1541_05860"/>
<evidence type="ECO:0000256" key="5">
    <source>
        <dbReference type="SAM" id="MobiDB-lite"/>
    </source>
</evidence>
<dbReference type="Proteomes" id="UP000030752">
    <property type="component" value="Unassembled WGS sequence"/>
</dbReference>
<gene>
    <name evidence="7" type="ORF">HMPREF1541_05860</name>
</gene>
<dbReference type="GO" id="GO:0000981">
    <property type="term" value="F:DNA-binding transcription factor activity, RNA polymerase II-specific"/>
    <property type="evidence" value="ECO:0007669"/>
    <property type="project" value="InterPro"/>
</dbReference>
<dbReference type="OrthoDB" id="5418899at2759"/>
<protein>
    <recommendedName>
        <fullName evidence="6">Zn(2)-C6 fungal-type domain-containing protein</fullName>
    </recommendedName>
</protein>
<keyword evidence="3" id="KW-0804">Transcription</keyword>
<dbReference type="Gene3D" id="4.10.240.10">
    <property type="entry name" value="Zn(2)-C6 fungal-type DNA-binding domain"/>
    <property type="match status" value="1"/>
</dbReference>
<feature type="compositionally biased region" description="Polar residues" evidence="5">
    <location>
        <begin position="174"/>
        <end position="196"/>
    </location>
</feature>
<feature type="compositionally biased region" description="Low complexity" evidence="5">
    <location>
        <begin position="1"/>
        <end position="16"/>
    </location>
</feature>
<evidence type="ECO:0000256" key="2">
    <source>
        <dbReference type="ARBA" id="ARBA00023125"/>
    </source>
</evidence>
<dbReference type="AlphaFoldDB" id="W2RV99"/>
<dbReference type="GO" id="GO:0008270">
    <property type="term" value="F:zinc ion binding"/>
    <property type="evidence" value="ECO:0007669"/>
    <property type="project" value="InterPro"/>
</dbReference>
<evidence type="ECO:0000256" key="3">
    <source>
        <dbReference type="ARBA" id="ARBA00023163"/>
    </source>
</evidence>
<dbReference type="InParanoid" id="W2RV99"/>
<dbReference type="InterPro" id="IPR001138">
    <property type="entry name" value="Zn2Cys6_DnaBD"/>
</dbReference>
<dbReference type="GO" id="GO:0003677">
    <property type="term" value="F:DNA binding"/>
    <property type="evidence" value="ECO:0007669"/>
    <property type="project" value="UniProtKB-KW"/>
</dbReference>
<dbReference type="InterPro" id="IPR036864">
    <property type="entry name" value="Zn2-C6_fun-type_DNA-bd_sf"/>
</dbReference>
<feature type="region of interest" description="Disordered" evidence="5">
    <location>
        <begin position="129"/>
        <end position="152"/>
    </location>
</feature>
<dbReference type="PANTHER" id="PTHR37534">
    <property type="entry name" value="TRANSCRIPTIONAL ACTIVATOR PROTEIN UGA3"/>
    <property type="match status" value="1"/>
</dbReference>
<keyword evidence="1" id="KW-0805">Transcription regulation</keyword>
<feature type="compositionally biased region" description="Polar residues" evidence="5">
    <location>
        <begin position="129"/>
        <end position="149"/>
    </location>
</feature>
<evidence type="ECO:0000256" key="4">
    <source>
        <dbReference type="ARBA" id="ARBA00023242"/>
    </source>
</evidence>
<dbReference type="HOGENOM" id="CLU_1137957_0_0_1"/>
<dbReference type="SUPFAM" id="SSF57701">
    <property type="entry name" value="Zn2/Cys6 DNA-binding domain"/>
    <property type="match status" value="1"/>
</dbReference>
<dbReference type="SMART" id="SM00066">
    <property type="entry name" value="GAL4"/>
    <property type="match status" value="1"/>
</dbReference>
<dbReference type="RefSeq" id="XP_008718419.1">
    <property type="nucleotide sequence ID" value="XM_008720197.1"/>
</dbReference>
<evidence type="ECO:0000256" key="1">
    <source>
        <dbReference type="ARBA" id="ARBA00023015"/>
    </source>
</evidence>
<evidence type="ECO:0000313" key="8">
    <source>
        <dbReference type="Proteomes" id="UP000030752"/>
    </source>
</evidence>
<keyword evidence="4" id="KW-0539">Nucleus</keyword>
<accession>W2RV99</accession>
<dbReference type="CDD" id="cd00067">
    <property type="entry name" value="GAL4"/>
    <property type="match status" value="1"/>
</dbReference>
<sequence length="244" mass="26687">MSTPLTNSTSTNSSLLQPRKQGSKPPGGFKRKRTGCMTCRYRKIKCDERKPGCLNCEKANRDCNWVGGDVWKHDQNPSVGDKKSTKFYRGSASAWAEEDEQRLTTGGIPHREWQFVNMTSAVATQPAFQYPPLSSSSVNDPRSQYQQMDTGDPHNLQALASAATYQNSQIPLPTTTYADSASRGNVVQPASSSTDNAIDPNLDRGEPPGHTMLEGVTEHAAAHTEQEAEMAALAQALRSVEDKE</sequence>
<reference evidence="7 8" key="1">
    <citation type="submission" date="2013-03" db="EMBL/GenBank/DDBJ databases">
        <title>The Genome Sequence of Phialophora europaea CBS 101466.</title>
        <authorList>
            <consortium name="The Broad Institute Genomics Platform"/>
            <person name="Cuomo C."/>
            <person name="de Hoog S."/>
            <person name="Gorbushina A."/>
            <person name="Walker B."/>
            <person name="Young S.K."/>
            <person name="Zeng Q."/>
            <person name="Gargeya S."/>
            <person name="Fitzgerald M."/>
            <person name="Haas B."/>
            <person name="Abouelleil A."/>
            <person name="Allen A.W."/>
            <person name="Alvarado L."/>
            <person name="Arachchi H.M."/>
            <person name="Berlin A.M."/>
            <person name="Chapman S.B."/>
            <person name="Gainer-Dewar J."/>
            <person name="Goldberg J."/>
            <person name="Griggs A."/>
            <person name="Gujja S."/>
            <person name="Hansen M."/>
            <person name="Howarth C."/>
            <person name="Imamovic A."/>
            <person name="Ireland A."/>
            <person name="Larimer J."/>
            <person name="McCowan C."/>
            <person name="Murphy C."/>
            <person name="Pearson M."/>
            <person name="Poon T.W."/>
            <person name="Priest M."/>
            <person name="Roberts A."/>
            <person name="Saif S."/>
            <person name="Shea T."/>
            <person name="Sisk P."/>
            <person name="Sykes S."/>
            <person name="Wortman J."/>
            <person name="Nusbaum C."/>
            <person name="Birren B."/>
        </authorList>
    </citation>
    <scope>NUCLEOTIDE SEQUENCE [LARGE SCALE GENOMIC DNA]</scope>
    <source>
        <strain evidence="7 8">CBS 101466</strain>
    </source>
</reference>
<organism evidence="7 8">
    <name type="scientific">Cyphellophora europaea (strain CBS 101466)</name>
    <name type="common">Phialophora europaea</name>
    <dbReference type="NCBI Taxonomy" id="1220924"/>
    <lineage>
        <taxon>Eukaryota</taxon>
        <taxon>Fungi</taxon>
        <taxon>Dikarya</taxon>
        <taxon>Ascomycota</taxon>
        <taxon>Pezizomycotina</taxon>
        <taxon>Eurotiomycetes</taxon>
        <taxon>Chaetothyriomycetidae</taxon>
        <taxon>Chaetothyriales</taxon>
        <taxon>Cyphellophoraceae</taxon>
        <taxon>Cyphellophora</taxon>
    </lineage>
</organism>
<evidence type="ECO:0000259" key="6">
    <source>
        <dbReference type="PROSITE" id="PS50048"/>
    </source>
</evidence>